<gene>
    <name evidence="1" type="primary">156</name>
    <name evidence="1" type="ORF">HGTV1_156</name>
</gene>
<dbReference type="KEGG" id="vg:16193984"/>
<sequence>MSKELYDIPLDPMQYGLLEVALRNLGTERAIEIRSQIERQVFREGLVPIVVSVNRDEYNEMSHAICELALHSGVEGEAGDLIRHMKYFTRRTDESGFYWNPNLQ</sequence>
<dbReference type="EMBL" id="KC292026">
    <property type="protein sequence ID" value="AGM11453.1"/>
    <property type="molecule type" value="Genomic_DNA"/>
</dbReference>
<evidence type="ECO:0000313" key="2">
    <source>
        <dbReference type="Proteomes" id="UP000202786"/>
    </source>
</evidence>
<keyword evidence="2" id="KW-1185">Reference proteome</keyword>
<reference evidence="1 2" key="1">
    <citation type="submission" date="2012-12" db="EMBL/GenBank/DDBJ databases">
        <authorList>
            <person name="Sencilo A."/>
            <person name="Jacobs-Sera D."/>
            <person name="Russell D.A."/>
            <person name="Ko C."/>
            <person name="Atanasova N."/>
            <person name="Osterlund E."/>
            <person name="Oksanen H.M."/>
            <person name="Bamford D.H."/>
            <person name="Hatfull G.F."/>
            <person name="Roine E."/>
            <person name="Hendrix R.W."/>
        </authorList>
    </citation>
    <scope>NUCLEOTIDE SEQUENCE [LARGE SCALE GENOMIC DNA]</scope>
</reference>
<protein>
    <submittedName>
        <fullName evidence="1">Uncharacterized protein</fullName>
    </submittedName>
</protein>
<evidence type="ECO:0000313" key="1">
    <source>
        <dbReference type="EMBL" id="AGM11453.1"/>
    </source>
</evidence>
<accession>R4TMQ2</accession>
<organism evidence="1 2">
    <name type="scientific">Halogranum tailed virus 1</name>
    <dbReference type="NCBI Taxonomy" id="1273749"/>
    <lineage>
        <taxon>Viruses</taxon>
        <taxon>Duplodnaviria</taxon>
        <taxon>Heunggongvirae</taxon>
        <taxon>Uroviricota</taxon>
        <taxon>Caudoviricetes</taxon>
        <taxon>Thumleimavirales</taxon>
        <taxon>Halomagnusviridae</taxon>
        <taxon>Hagravirus</taxon>
        <taxon>Hagravirus capitaneum</taxon>
        <taxon>Hagravirus HGTV1</taxon>
    </lineage>
</organism>
<dbReference type="GeneID" id="16193984"/>
<proteinExistence type="predicted"/>
<name>R4TMQ2_9CAUD</name>
<dbReference type="RefSeq" id="YP_008059331.1">
    <property type="nucleotide sequence ID" value="NC_021328.1"/>
</dbReference>
<dbReference type="Proteomes" id="UP000202786">
    <property type="component" value="Segment"/>
</dbReference>